<feature type="coiled-coil region" evidence="1">
    <location>
        <begin position="42"/>
        <end position="69"/>
    </location>
</feature>
<protein>
    <submittedName>
        <fullName evidence="3">Uncharacterized protein</fullName>
    </submittedName>
</protein>
<sequence>MENTITTAVPLLENEYVKELFTIMEANRAPTAKELLAILNQVGAMERQLDAAVTELAALRRELNAAREQPHSVKTVLQNSGAAMEKSVTVVRDRLDSMKQTIIEGCKNAVDAFREKGISALDNITRFFKLRPMLESIHGELNKGIRSGRSAMDRIESMSTEYHEAGRHIKNMGRTLMGKEAAVEAKPAGKLAKSLMAPFRAELSCFSTMKGNVEKALSRLDTLEQAAQRKPSVQKNIQALSEKLAREEKSAPAAEKSRPVSHEAR</sequence>
<accession>A0A644Z7A0</accession>
<evidence type="ECO:0000256" key="1">
    <source>
        <dbReference type="SAM" id="Coils"/>
    </source>
</evidence>
<feature type="region of interest" description="Disordered" evidence="2">
    <location>
        <begin position="227"/>
        <end position="265"/>
    </location>
</feature>
<organism evidence="3">
    <name type="scientific">bioreactor metagenome</name>
    <dbReference type="NCBI Taxonomy" id="1076179"/>
    <lineage>
        <taxon>unclassified sequences</taxon>
        <taxon>metagenomes</taxon>
        <taxon>ecological metagenomes</taxon>
    </lineage>
</organism>
<dbReference type="EMBL" id="VSSQ01006825">
    <property type="protein sequence ID" value="MPM33974.1"/>
    <property type="molecule type" value="Genomic_DNA"/>
</dbReference>
<proteinExistence type="predicted"/>
<evidence type="ECO:0000313" key="3">
    <source>
        <dbReference type="EMBL" id="MPM33974.1"/>
    </source>
</evidence>
<dbReference type="Pfam" id="PF20379">
    <property type="entry name" value="DUF6674"/>
    <property type="match status" value="1"/>
</dbReference>
<evidence type="ECO:0000256" key="2">
    <source>
        <dbReference type="SAM" id="MobiDB-lite"/>
    </source>
</evidence>
<feature type="compositionally biased region" description="Basic and acidic residues" evidence="2">
    <location>
        <begin position="243"/>
        <end position="265"/>
    </location>
</feature>
<keyword evidence="1" id="KW-0175">Coiled coil</keyword>
<name>A0A644Z7A0_9ZZZZ</name>
<reference evidence="3" key="1">
    <citation type="submission" date="2019-08" db="EMBL/GenBank/DDBJ databases">
        <authorList>
            <person name="Kucharzyk K."/>
            <person name="Murdoch R.W."/>
            <person name="Higgins S."/>
            <person name="Loffler F."/>
        </authorList>
    </citation>
    <scope>NUCLEOTIDE SEQUENCE</scope>
</reference>
<comment type="caution">
    <text evidence="3">The sequence shown here is derived from an EMBL/GenBank/DDBJ whole genome shotgun (WGS) entry which is preliminary data.</text>
</comment>
<gene>
    <name evidence="3" type="ORF">SDC9_80555</name>
</gene>
<dbReference type="InterPro" id="IPR046656">
    <property type="entry name" value="DUF6674"/>
</dbReference>
<dbReference type="AlphaFoldDB" id="A0A644Z7A0"/>